<evidence type="ECO:0000256" key="2">
    <source>
        <dbReference type="ARBA" id="ARBA00022448"/>
    </source>
</evidence>
<dbReference type="CDD" id="cd18579">
    <property type="entry name" value="ABC_6TM_ABCC_D1"/>
    <property type="match status" value="1"/>
</dbReference>
<sequence length="1278" mass="143058">MEAANPNDKTSGPPPPVHPYAQANVLSKYFFWWLVPLLRTGLARQIVAEDIYRVLGHHGSDRIGTRFGQRWQEERRAEKKKLQHGEEPSWKRPWMLLRVVWKIYGLGVVLFGGVYSFLESGCRIVQPFLLGELIRYFDQATPPPDGTVTDDSPISLGRAYLYAGGIVASVMVPVAIFHMYQLYLLQVGMKIRIGCCALIYQKVLQMPAAMSASDGLSGRVINLMSNDVSRFDYAVIFFHDLWKGPVELVIVSVLVFRLMGPTGLIGIALLLLFIPAEGWLGKRAAGFRMRAARATDERVKFTNEVIQGIQVLKMYVWEIPFEAIVRKLRHNEIRALRGSAFIKSGLFALRIIPKVSIFLSLVTYVYAGNVLTAMRVYMLISFFSVIHHSMVEFWPLAVTSCAEAWVSLKRIQEFLLEQDNNQSNDQKDQKTVSKIAIEDVSAGWQESSFALRSLNWQVSEGQTWAVVGQIGAGKSTLLNLIMKELTPSEGKVTVTGKISYCSQKPWVFEGTVRDNIVFVEPFDEERYNEVARVCALERDFKLWPSGDLTAVGERGVTLSGGQKARVNLARAIYRRADIYLLDDPLSAVDAHVGKVIYEECVMKFLEDKICVLVTHQLQYLNGLDNVLIMDRGEISARGSYEEVRSYFSALGYGDEAKEGSTEKVDQVVEDKSGPQPQQTANIDEVQMSGNVGFQVYKDFLKSVKSWLFVAFVGLLLIAWQSASTGTDYFVFIWVNWEENYAQSPDASWTTETHIVVYSALVLITILLSVNSFAFFEMCLRASSNLHAALYHGITRATMYFFNTNSSGRIMNRFSKDVGLIDSSLPTVLIDSLYFFLELAGIIVIVSLANYWLLVPTAVMGVVFYVLRFLFLETARNVKRVEAITRSPVFTHTNATIEGLGTIRAFGAGRQLAQTFHSRQDANTSASFLFGAITRGFAFWLDLICSLYIASVVFSFLVLGTEIVSGNVGLAITQVLNLIGMCNWGLRQTAELENQMTSVERVLEYSTVEPEPEVEEPAAENIPESWPQQGGIAFRNVSLRYSPRAEPVLKDLSFEIKPKERIGIVGRTGAGKSSIIQALFRLAPATAAIEIDQIRIGSVPLRRHRGAISIIPQEPVIFSGSLRHNLDPFGTLEDGQIWRALEQVELRQVVQATGGGLDTKMAEGGTNFSAGQRQLLCLARAILRNSRILVMDEATASVDPETDRLIQRTIREQFPNCTIVTIAHRLHTVMDSDRILVMDAGRLVEFDSPANLLQRHPDRPDGYFRRLFDESGMDGRAFE</sequence>
<dbReference type="InterPro" id="IPR003593">
    <property type="entry name" value="AAA+_ATPase"/>
</dbReference>
<name>A0ABD1CWM7_CULPP</name>
<reference evidence="12 13" key="1">
    <citation type="submission" date="2024-05" db="EMBL/GenBank/DDBJ databases">
        <title>Culex pipiens pipiens assembly and annotation.</title>
        <authorList>
            <person name="Alout H."/>
            <person name="Durand T."/>
        </authorList>
    </citation>
    <scope>NUCLEOTIDE SEQUENCE [LARGE SCALE GENOMIC DNA]</scope>
    <source>
        <strain evidence="12">HA-2024</strain>
        <tissue evidence="12">Whole body</tissue>
    </source>
</reference>
<evidence type="ECO:0000313" key="12">
    <source>
        <dbReference type="EMBL" id="KAL1380817.1"/>
    </source>
</evidence>
<evidence type="ECO:0000259" key="11">
    <source>
        <dbReference type="PROSITE" id="PS50929"/>
    </source>
</evidence>
<dbReference type="EMBL" id="JBEHCU010008939">
    <property type="protein sequence ID" value="KAL1380817.1"/>
    <property type="molecule type" value="Genomic_DNA"/>
</dbReference>
<feature type="domain" description="ABC transmembrane type-1" evidence="11">
    <location>
        <begin position="110"/>
        <end position="386"/>
    </location>
</feature>
<protein>
    <submittedName>
        <fullName evidence="12">Uncharacterized protein</fullName>
    </submittedName>
</protein>
<dbReference type="InterPro" id="IPR017871">
    <property type="entry name" value="ABC_transporter-like_CS"/>
</dbReference>
<dbReference type="InterPro" id="IPR011527">
    <property type="entry name" value="ABC1_TM_dom"/>
</dbReference>
<feature type="transmembrane region" description="Helical" evidence="9">
    <location>
        <begin position="936"/>
        <end position="957"/>
    </location>
</feature>
<feature type="domain" description="ABC transmembrane type-1" evidence="11">
    <location>
        <begin position="759"/>
        <end position="993"/>
    </location>
</feature>
<dbReference type="SMART" id="SM00382">
    <property type="entry name" value="AAA"/>
    <property type="match status" value="2"/>
</dbReference>
<keyword evidence="8 9" id="KW-0472">Membrane</keyword>
<dbReference type="InterPro" id="IPR050173">
    <property type="entry name" value="ABC_transporter_C-like"/>
</dbReference>
<evidence type="ECO:0000256" key="9">
    <source>
        <dbReference type="SAM" id="Phobius"/>
    </source>
</evidence>
<keyword evidence="6" id="KW-0067">ATP-binding</keyword>
<dbReference type="InterPro" id="IPR003439">
    <property type="entry name" value="ABC_transporter-like_ATP-bd"/>
</dbReference>
<evidence type="ECO:0000256" key="7">
    <source>
        <dbReference type="ARBA" id="ARBA00022989"/>
    </source>
</evidence>
<comment type="subcellular location">
    <subcellularLocation>
        <location evidence="1">Membrane</location>
        <topology evidence="1">Multi-pass membrane protein</topology>
    </subcellularLocation>
</comment>
<keyword evidence="13" id="KW-1185">Reference proteome</keyword>
<keyword evidence="2" id="KW-0813">Transport</keyword>
<feature type="transmembrane region" description="Helical" evidence="9">
    <location>
        <begin position="818"/>
        <end position="844"/>
    </location>
</feature>
<feature type="transmembrane region" description="Helical" evidence="9">
    <location>
        <begin position="706"/>
        <end position="734"/>
    </location>
</feature>
<dbReference type="Gene3D" id="1.20.1560.10">
    <property type="entry name" value="ABC transporter type 1, transmembrane domain"/>
    <property type="match status" value="2"/>
</dbReference>
<feature type="transmembrane region" description="Helical" evidence="9">
    <location>
        <begin position="159"/>
        <end position="180"/>
    </location>
</feature>
<feature type="domain" description="ABC transporter" evidence="10">
    <location>
        <begin position="435"/>
        <end position="656"/>
    </location>
</feature>
<dbReference type="GO" id="GO:0005524">
    <property type="term" value="F:ATP binding"/>
    <property type="evidence" value="ECO:0007669"/>
    <property type="project" value="UniProtKB-KW"/>
</dbReference>
<proteinExistence type="predicted"/>
<keyword evidence="4" id="KW-0677">Repeat</keyword>
<dbReference type="PANTHER" id="PTHR24223:SF324">
    <property type="entry name" value="LD17001P"/>
    <property type="match status" value="1"/>
</dbReference>
<dbReference type="CDD" id="cd03250">
    <property type="entry name" value="ABCC_MRP_domain1"/>
    <property type="match status" value="1"/>
</dbReference>
<evidence type="ECO:0000256" key="1">
    <source>
        <dbReference type="ARBA" id="ARBA00004141"/>
    </source>
</evidence>
<dbReference type="PROSITE" id="PS50893">
    <property type="entry name" value="ABC_TRANSPORTER_2"/>
    <property type="match status" value="2"/>
</dbReference>
<dbReference type="PROSITE" id="PS50929">
    <property type="entry name" value="ABC_TM1F"/>
    <property type="match status" value="2"/>
</dbReference>
<feature type="transmembrane region" description="Helical" evidence="9">
    <location>
        <begin position="262"/>
        <end position="280"/>
    </location>
</feature>
<evidence type="ECO:0000256" key="3">
    <source>
        <dbReference type="ARBA" id="ARBA00022692"/>
    </source>
</evidence>
<evidence type="ECO:0000259" key="10">
    <source>
        <dbReference type="PROSITE" id="PS50893"/>
    </source>
</evidence>
<dbReference type="InterPro" id="IPR027417">
    <property type="entry name" value="P-loop_NTPase"/>
</dbReference>
<dbReference type="PROSITE" id="PS00211">
    <property type="entry name" value="ABC_TRANSPORTER_1"/>
    <property type="match status" value="2"/>
</dbReference>
<dbReference type="SUPFAM" id="SSF52540">
    <property type="entry name" value="P-loop containing nucleoside triphosphate hydrolases"/>
    <property type="match status" value="2"/>
</dbReference>
<dbReference type="Pfam" id="PF00664">
    <property type="entry name" value="ABC_membrane"/>
    <property type="match status" value="2"/>
</dbReference>
<feature type="transmembrane region" description="Helical" evidence="9">
    <location>
        <begin position="850"/>
        <end position="870"/>
    </location>
</feature>
<dbReference type="FunFam" id="3.40.50.300:FF:000973">
    <property type="entry name" value="Multidrug resistance-associated protein 4"/>
    <property type="match status" value="1"/>
</dbReference>
<evidence type="ECO:0000256" key="8">
    <source>
        <dbReference type="ARBA" id="ARBA00023136"/>
    </source>
</evidence>
<keyword evidence="7 9" id="KW-1133">Transmembrane helix</keyword>
<dbReference type="Pfam" id="PF00005">
    <property type="entry name" value="ABC_tran"/>
    <property type="match status" value="2"/>
</dbReference>
<dbReference type="FunFam" id="3.40.50.300:FF:000163">
    <property type="entry name" value="Multidrug resistance-associated protein member 4"/>
    <property type="match status" value="1"/>
</dbReference>
<dbReference type="Proteomes" id="UP001562425">
    <property type="component" value="Unassembled WGS sequence"/>
</dbReference>
<dbReference type="PANTHER" id="PTHR24223">
    <property type="entry name" value="ATP-BINDING CASSETTE SUB-FAMILY C"/>
    <property type="match status" value="1"/>
</dbReference>
<feature type="transmembrane region" description="Helical" evidence="9">
    <location>
        <begin position="754"/>
        <end position="775"/>
    </location>
</feature>
<dbReference type="GO" id="GO:0016020">
    <property type="term" value="C:membrane"/>
    <property type="evidence" value="ECO:0007669"/>
    <property type="project" value="UniProtKB-SubCell"/>
</dbReference>
<feature type="transmembrane region" description="Helical" evidence="9">
    <location>
        <begin position="99"/>
        <end position="118"/>
    </location>
</feature>
<feature type="domain" description="ABC transporter" evidence="10">
    <location>
        <begin position="1031"/>
        <end position="1264"/>
    </location>
</feature>
<dbReference type="InterPro" id="IPR044746">
    <property type="entry name" value="ABCC_6TM_D1"/>
</dbReference>
<dbReference type="InterPro" id="IPR044726">
    <property type="entry name" value="ABCC_6TM_D2"/>
</dbReference>
<dbReference type="Gene3D" id="3.40.50.300">
    <property type="entry name" value="P-loop containing nucleotide triphosphate hydrolases"/>
    <property type="match status" value="2"/>
</dbReference>
<dbReference type="SUPFAM" id="SSF90123">
    <property type="entry name" value="ABC transporter transmembrane region"/>
    <property type="match status" value="2"/>
</dbReference>
<evidence type="ECO:0000256" key="6">
    <source>
        <dbReference type="ARBA" id="ARBA00022840"/>
    </source>
</evidence>
<accession>A0ABD1CWM7</accession>
<keyword evidence="3 9" id="KW-0812">Transmembrane</keyword>
<evidence type="ECO:0000313" key="13">
    <source>
        <dbReference type="Proteomes" id="UP001562425"/>
    </source>
</evidence>
<dbReference type="InterPro" id="IPR036640">
    <property type="entry name" value="ABC1_TM_sf"/>
</dbReference>
<comment type="caution">
    <text evidence="12">The sequence shown here is derived from an EMBL/GenBank/DDBJ whole genome shotgun (WGS) entry which is preliminary data.</text>
</comment>
<keyword evidence="5" id="KW-0547">Nucleotide-binding</keyword>
<dbReference type="CDD" id="cd18580">
    <property type="entry name" value="ABC_6TM_ABCC_D2"/>
    <property type="match status" value="1"/>
</dbReference>
<organism evidence="12 13">
    <name type="scientific">Culex pipiens pipiens</name>
    <name type="common">Northern house mosquito</name>
    <dbReference type="NCBI Taxonomy" id="38569"/>
    <lineage>
        <taxon>Eukaryota</taxon>
        <taxon>Metazoa</taxon>
        <taxon>Ecdysozoa</taxon>
        <taxon>Arthropoda</taxon>
        <taxon>Hexapoda</taxon>
        <taxon>Insecta</taxon>
        <taxon>Pterygota</taxon>
        <taxon>Neoptera</taxon>
        <taxon>Endopterygota</taxon>
        <taxon>Diptera</taxon>
        <taxon>Nematocera</taxon>
        <taxon>Culicoidea</taxon>
        <taxon>Culicidae</taxon>
        <taxon>Culicinae</taxon>
        <taxon>Culicini</taxon>
        <taxon>Culex</taxon>
        <taxon>Culex</taxon>
    </lineage>
</organism>
<dbReference type="CDD" id="cd03244">
    <property type="entry name" value="ABCC_MRP_domain2"/>
    <property type="match status" value="1"/>
</dbReference>
<evidence type="ECO:0000256" key="5">
    <source>
        <dbReference type="ARBA" id="ARBA00022741"/>
    </source>
</evidence>
<evidence type="ECO:0000256" key="4">
    <source>
        <dbReference type="ARBA" id="ARBA00022737"/>
    </source>
</evidence>
<gene>
    <name evidence="12" type="ORF">pipiens_003520</name>
</gene>
<dbReference type="FunFam" id="1.20.1560.10:FF:000026">
    <property type="entry name" value="Multidrug resistance-associated protein lethal(2)03659"/>
    <property type="match status" value="1"/>
</dbReference>
<dbReference type="AlphaFoldDB" id="A0ABD1CWM7"/>
<dbReference type="FunFam" id="1.20.1560.10:FF:000014">
    <property type="entry name" value="Multidrug resistance-associated protein member 4"/>
    <property type="match status" value="1"/>
</dbReference>